<comment type="caution">
    <text evidence="2">The sequence shown here is derived from an EMBL/GenBank/DDBJ whole genome shotgun (WGS) entry which is preliminary data.</text>
</comment>
<sequence length="69" mass="7168">NLKPPEEDGPRVSQGSSPNPSLFVHYVARAARSPVDHVSGGVMVANHCLVTPAPSPSNHEAAAPDTKSQ</sequence>
<feature type="non-terminal residue" evidence="2">
    <location>
        <position position="69"/>
    </location>
</feature>
<proteinExistence type="predicted"/>
<keyword evidence="3" id="KW-1185">Reference proteome</keyword>
<evidence type="ECO:0000313" key="2">
    <source>
        <dbReference type="EMBL" id="KAK7475005.1"/>
    </source>
</evidence>
<gene>
    <name evidence="2" type="ORF">BaRGS_00033752</name>
</gene>
<dbReference type="Proteomes" id="UP001519460">
    <property type="component" value="Unassembled WGS sequence"/>
</dbReference>
<dbReference type="EMBL" id="JACVVK020000418">
    <property type="protein sequence ID" value="KAK7475005.1"/>
    <property type="molecule type" value="Genomic_DNA"/>
</dbReference>
<name>A0ABD0JJU4_9CAEN</name>
<evidence type="ECO:0000256" key="1">
    <source>
        <dbReference type="SAM" id="MobiDB-lite"/>
    </source>
</evidence>
<dbReference type="AlphaFoldDB" id="A0ABD0JJU4"/>
<protein>
    <submittedName>
        <fullName evidence="2">Uncharacterized protein</fullName>
    </submittedName>
</protein>
<evidence type="ECO:0000313" key="3">
    <source>
        <dbReference type="Proteomes" id="UP001519460"/>
    </source>
</evidence>
<reference evidence="2 3" key="1">
    <citation type="journal article" date="2023" name="Sci. Data">
        <title>Genome assembly of the Korean intertidal mud-creeper Batillaria attramentaria.</title>
        <authorList>
            <person name="Patra A.K."/>
            <person name="Ho P.T."/>
            <person name="Jun S."/>
            <person name="Lee S.J."/>
            <person name="Kim Y."/>
            <person name="Won Y.J."/>
        </authorList>
    </citation>
    <scope>NUCLEOTIDE SEQUENCE [LARGE SCALE GENOMIC DNA]</scope>
    <source>
        <strain evidence="2">Wonlab-2016</strain>
    </source>
</reference>
<feature type="non-terminal residue" evidence="2">
    <location>
        <position position="1"/>
    </location>
</feature>
<accession>A0ABD0JJU4</accession>
<feature type="region of interest" description="Disordered" evidence="1">
    <location>
        <begin position="1"/>
        <end position="21"/>
    </location>
</feature>
<feature type="compositionally biased region" description="Basic and acidic residues" evidence="1">
    <location>
        <begin position="1"/>
        <end position="10"/>
    </location>
</feature>
<organism evidence="2 3">
    <name type="scientific">Batillaria attramentaria</name>
    <dbReference type="NCBI Taxonomy" id="370345"/>
    <lineage>
        <taxon>Eukaryota</taxon>
        <taxon>Metazoa</taxon>
        <taxon>Spiralia</taxon>
        <taxon>Lophotrochozoa</taxon>
        <taxon>Mollusca</taxon>
        <taxon>Gastropoda</taxon>
        <taxon>Caenogastropoda</taxon>
        <taxon>Sorbeoconcha</taxon>
        <taxon>Cerithioidea</taxon>
        <taxon>Batillariidae</taxon>
        <taxon>Batillaria</taxon>
    </lineage>
</organism>